<dbReference type="AlphaFoldDB" id="A0AAD9IZL1"/>
<feature type="transmembrane region" description="Helical" evidence="2">
    <location>
        <begin position="217"/>
        <end position="233"/>
    </location>
</feature>
<keyword evidence="2" id="KW-0472">Membrane</keyword>
<evidence type="ECO:0000256" key="2">
    <source>
        <dbReference type="SAM" id="Phobius"/>
    </source>
</evidence>
<keyword evidence="2" id="KW-0812">Transmembrane</keyword>
<keyword evidence="4" id="KW-1185">Reference proteome</keyword>
<accession>A0AAD9IZL1</accession>
<name>A0AAD9IZL1_9ANNE</name>
<evidence type="ECO:0000313" key="3">
    <source>
        <dbReference type="EMBL" id="KAK2143278.1"/>
    </source>
</evidence>
<feature type="compositionally biased region" description="Basic and acidic residues" evidence="1">
    <location>
        <begin position="10"/>
        <end position="23"/>
    </location>
</feature>
<feature type="compositionally biased region" description="Low complexity" evidence="1">
    <location>
        <begin position="25"/>
        <end position="38"/>
    </location>
</feature>
<dbReference type="EMBL" id="JAODUP010000857">
    <property type="protein sequence ID" value="KAK2143278.1"/>
    <property type="molecule type" value="Genomic_DNA"/>
</dbReference>
<proteinExistence type="predicted"/>
<feature type="region of interest" description="Disordered" evidence="1">
    <location>
        <begin position="1"/>
        <end position="41"/>
    </location>
</feature>
<evidence type="ECO:0000313" key="4">
    <source>
        <dbReference type="Proteomes" id="UP001208570"/>
    </source>
</evidence>
<reference evidence="3" key="1">
    <citation type="journal article" date="2023" name="Mol. Biol. Evol.">
        <title>Third-Generation Sequencing Reveals the Adaptive Role of the Epigenome in Three Deep-Sea Polychaetes.</title>
        <authorList>
            <person name="Perez M."/>
            <person name="Aroh O."/>
            <person name="Sun Y."/>
            <person name="Lan Y."/>
            <person name="Juniper S.K."/>
            <person name="Young C.R."/>
            <person name="Angers B."/>
            <person name="Qian P.Y."/>
        </authorList>
    </citation>
    <scope>NUCLEOTIDE SEQUENCE</scope>
    <source>
        <strain evidence="3">P08H-3</strain>
    </source>
</reference>
<evidence type="ECO:0000256" key="1">
    <source>
        <dbReference type="SAM" id="MobiDB-lite"/>
    </source>
</evidence>
<comment type="caution">
    <text evidence="3">The sequence shown here is derived from an EMBL/GenBank/DDBJ whole genome shotgun (WGS) entry which is preliminary data.</text>
</comment>
<protein>
    <submittedName>
        <fullName evidence="3">Uncharacterized protein</fullName>
    </submittedName>
</protein>
<dbReference type="Proteomes" id="UP001208570">
    <property type="component" value="Unassembled WGS sequence"/>
</dbReference>
<gene>
    <name evidence="3" type="ORF">LSH36_857g00069</name>
</gene>
<sequence length="234" mass="26458">MDSFSDEESAFERKHPNIHKDLIKPQPTTTTMPEQPGQSSMSAFVRPVNKKWGTRESGQLRLINKLYSTDLFDGCTKLQAANKTRWNSQLKMFHSVVKIPQDVLNSLEYSGKPTAYNMKNISELCEVLLPFEEATDAIQGEQSIIETKQASVYTKIERRGLTDSQTSSSMSRVLLTRSALSPKLGRPSLNQTKAHTRIGFPKSCFCIKSVCNMEKCHRVVLLCFIFIVITFVVM</sequence>
<keyword evidence="2" id="KW-1133">Transmembrane helix</keyword>
<organism evidence="3 4">
    <name type="scientific">Paralvinella palmiformis</name>
    <dbReference type="NCBI Taxonomy" id="53620"/>
    <lineage>
        <taxon>Eukaryota</taxon>
        <taxon>Metazoa</taxon>
        <taxon>Spiralia</taxon>
        <taxon>Lophotrochozoa</taxon>
        <taxon>Annelida</taxon>
        <taxon>Polychaeta</taxon>
        <taxon>Sedentaria</taxon>
        <taxon>Canalipalpata</taxon>
        <taxon>Terebellida</taxon>
        <taxon>Terebelliformia</taxon>
        <taxon>Alvinellidae</taxon>
        <taxon>Paralvinella</taxon>
    </lineage>
</organism>